<dbReference type="GO" id="GO:0055091">
    <property type="term" value="P:phospholipid homeostasis"/>
    <property type="evidence" value="ECO:0007669"/>
    <property type="project" value="TreeGrafter"/>
</dbReference>
<evidence type="ECO:0000256" key="2">
    <source>
        <dbReference type="ARBA" id="ARBA00022692"/>
    </source>
</evidence>
<feature type="transmembrane region" description="Helical" evidence="6">
    <location>
        <begin position="140"/>
        <end position="156"/>
    </location>
</feature>
<dbReference type="InterPro" id="IPR050846">
    <property type="entry name" value="TLCD"/>
</dbReference>
<feature type="transmembrane region" description="Helical" evidence="6">
    <location>
        <begin position="55"/>
        <end position="77"/>
    </location>
</feature>
<dbReference type="Ensembl" id="ENSSOCT00000020181.1">
    <property type="protein sequence ID" value="ENSSOCP00000019684.1"/>
    <property type="gene ID" value="ENSSOCG00000014727.1"/>
</dbReference>
<dbReference type="Pfam" id="PF03798">
    <property type="entry name" value="TRAM_LAG1_CLN8"/>
    <property type="match status" value="1"/>
</dbReference>
<feature type="domain" description="TLC" evidence="7">
    <location>
        <begin position="50"/>
        <end position="239"/>
    </location>
</feature>
<feature type="transmembrane region" description="Helical" evidence="6">
    <location>
        <begin position="342"/>
        <end position="363"/>
    </location>
</feature>
<name>A0A8D0FSZ2_STROC</name>
<evidence type="ECO:0000256" key="6">
    <source>
        <dbReference type="SAM" id="Phobius"/>
    </source>
</evidence>
<proteinExistence type="predicted"/>
<reference evidence="8" key="1">
    <citation type="submission" date="2025-08" db="UniProtKB">
        <authorList>
            <consortium name="Ensembl"/>
        </authorList>
    </citation>
    <scope>IDENTIFICATION</scope>
</reference>
<dbReference type="PROSITE" id="PS50922">
    <property type="entry name" value="TLC"/>
    <property type="match status" value="1"/>
</dbReference>
<evidence type="ECO:0000256" key="5">
    <source>
        <dbReference type="PROSITE-ProRule" id="PRU00205"/>
    </source>
</evidence>
<evidence type="ECO:0000313" key="8">
    <source>
        <dbReference type="Ensembl" id="ENSSOCP00000019684.1"/>
    </source>
</evidence>
<evidence type="ECO:0000256" key="1">
    <source>
        <dbReference type="ARBA" id="ARBA00004141"/>
    </source>
</evidence>
<feature type="transmembrane region" description="Helical" evidence="6">
    <location>
        <begin position="16"/>
        <end position="34"/>
    </location>
</feature>
<feature type="transmembrane region" description="Helical" evidence="6">
    <location>
        <begin position="176"/>
        <end position="198"/>
    </location>
</feature>
<organism evidence="8 9">
    <name type="scientific">Strix occidentalis caurina</name>
    <name type="common">northern spotted owl</name>
    <dbReference type="NCBI Taxonomy" id="311401"/>
    <lineage>
        <taxon>Eukaryota</taxon>
        <taxon>Metazoa</taxon>
        <taxon>Chordata</taxon>
        <taxon>Craniata</taxon>
        <taxon>Vertebrata</taxon>
        <taxon>Euteleostomi</taxon>
        <taxon>Archelosauria</taxon>
        <taxon>Archosauria</taxon>
        <taxon>Dinosauria</taxon>
        <taxon>Saurischia</taxon>
        <taxon>Theropoda</taxon>
        <taxon>Coelurosauria</taxon>
        <taxon>Aves</taxon>
        <taxon>Neognathae</taxon>
        <taxon>Neoaves</taxon>
        <taxon>Telluraves</taxon>
        <taxon>Strigiformes</taxon>
        <taxon>Strigidae</taxon>
        <taxon>Strix</taxon>
    </lineage>
</organism>
<comment type="subcellular location">
    <subcellularLocation>
        <location evidence="1">Membrane</location>
        <topology evidence="1">Multi-pass membrane protein</topology>
    </subcellularLocation>
</comment>
<sequence>MLAVPPPQGPVDAHGFQGQGLLLVAGSFAAFRLLNRGLERLVPPPPSAWRNRWKWRNIWTSLAHSVLSGGGALGGGVPWHSPSWSPSLLMSSLIPGYFLEDFVDMLCHQKLHQSWELLFHHSVVIVCFGIAVLLHQYVGFALVALLVEINSIFLHLRQILLMANLMHTTCYRLNSIVNLGTYVVFRIATLAWMTRWLFLNRENVPPATYAVGTVGMAIMTPMNLILFYRLLRSDFFKSTQDVQREKEEYTLRGRSTLTELLGLSCGCRSWALRSREGAHGPGTGALLPLHLWMMRSDEQELLREASTALAAPRGTADMRREQKSTVSPLLFWTSKHHSSSSCFLVISLSISSFCAVWCFQGGALE</sequence>
<dbReference type="SMART" id="SM00724">
    <property type="entry name" value="TLC"/>
    <property type="match status" value="1"/>
</dbReference>
<dbReference type="GO" id="GO:0097035">
    <property type="term" value="P:regulation of membrane lipid distribution"/>
    <property type="evidence" value="ECO:0007669"/>
    <property type="project" value="TreeGrafter"/>
</dbReference>
<evidence type="ECO:0000313" key="9">
    <source>
        <dbReference type="Proteomes" id="UP000694551"/>
    </source>
</evidence>
<evidence type="ECO:0000256" key="4">
    <source>
        <dbReference type="ARBA" id="ARBA00023136"/>
    </source>
</evidence>
<dbReference type="GO" id="GO:0071709">
    <property type="term" value="P:membrane assembly"/>
    <property type="evidence" value="ECO:0007669"/>
    <property type="project" value="TreeGrafter"/>
</dbReference>
<evidence type="ECO:0000256" key="3">
    <source>
        <dbReference type="ARBA" id="ARBA00022989"/>
    </source>
</evidence>
<dbReference type="InterPro" id="IPR006634">
    <property type="entry name" value="TLC-dom"/>
</dbReference>
<feature type="transmembrane region" description="Helical" evidence="6">
    <location>
        <begin position="210"/>
        <end position="231"/>
    </location>
</feature>
<dbReference type="PANTHER" id="PTHR13439">
    <property type="entry name" value="CT120 PROTEIN"/>
    <property type="match status" value="1"/>
</dbReference>
<protein>
    <submittedName>
        <fullName evidence="8">TLC domain containing 2</fullName>
    </submittedName>
</protein>
<dbReference type="GO" id="GO:0005886">
    <property type="term" value="C:plasma membrane"/>
    <property type="evidence" value="ECO:0007669"/>
    <property type="project" value="TreeGrafter"/>
</dbReference>
<evidence type="ECO:0000259" key="7">
    <source>
        <dbReference type="PROSITE" id="PS50922"/>
    </source>
</evidence>
<keyword evidence="4 5" id="KW-0472">Membrane</keyword>
<accession>A0A8D0FSZ2</accession>
<dbReference type="AlphaFoldDB" id="A0A8D0FSZ2"/>
<keyword evidence="9" id="KW-1185">Reference proteome</keyword>
<reference evidence="8" key="2">
    <citation type="submission" date="2025-09" db="UniProtKB">
        <authorList>
            <consortium name="Ensembl"/>
        </authorList>
    </citation>
    <scope>IDENTIFICATION</scope>
</reference>
<keyword evidence="2 5" id="KW-0812">Transmembrane</keyword>
<dbReference type="PANTHER" id="PTHR13439:SF2">
    <property type="entry name" value="TLC DOMAIN-CONTAINING PROTEIN 2"/>
    <property type="match status" value="1"/>
</dbReference>
<dbReference type="Proteomes" id="UP000694551">
    <property type="component" value="Unplaced"/>
</dbReference>
<dbReference type="GO" id="GO:0007009">
    <property type="term" value="P:plasma membrane organization"/>
    <property type="evidence" value="ECO:0007669"/>
    <property type="project" value="TreeGrafter"/>
</dbReference>
<keyword evidence="3 6" id="KW-1133">Transmembrane helix</keyword>